<organism evidence="2 3">
    <name type="scientific">Massilia litorea</name>
    <dbReference type="NCBI Taxonomy" id="2769491"/>
    <lineage>
        <taxon>Bacteria</taxon>
        <taxon>Pseudomonadati</taxon>
        <taxon>Pseudomonadota</taxon>
        <taxon>Betaproteobacteria</taxon>
        <taxon>Burkholderiales</taxon>
        <taxon>Oxalobacteraceae</taxon>
        <taxon>Telluria group</taxon>
        <taxon>Massilia</taxon>
    </lineage>
</organism>
<dbReference type="Gene3D" id="2.40.50.320">
    <property type="entry name" value="Copper binding periplasmic protein CusF"/>
    <property type="match status" value="1"/>
</dbReference>
<dbReference type="InterPro" id="IPR042230">
    <property type="entry name" value="CusF_sf"/>
</dbReference>
<dbReference type="AlphaFoldDB" id="A0A7L9UB20"/>
<evidence type="ECO:0000256" key="1">
    <source>
        <dbReference type="SAM" id="SignalP"/>
    </source>
</evidence>
<gene>
    <name evidence="2" type="ORF">LPB04_11710</name>
</gene>
<keyword evidence="3" id="KW-1185">Reference proteome</keyword>
<dbReference type="Proteomes" id="UP000593875">
    <property type="component" value="Chromosome"/>
</dbReference>
<sequence>MKTTATLCLVLALTGPSIAFAHADGMQMDMKGMANPKEKNQPGIHQTTAVVKAVDAGKGKVTLAHGAIASLNWPPMTMAFSVKDKRLLDKLVVGSTVNVELVKEGSGFTVKAVK</sequence>
<evidence type="ECO:0000313" key="3">
    <source>
        <dbReference type="Proteomes" id="UP000593875"/>
    </source>
</evidence>
<proteinExistence type="predicted"/>
<keyword evidence="1" id="KW-0732">Signal</keyword>
<accession>A0A7L9UB20</accession>
<feature type="signal peptide" evidence="1">
    <location>
        <begin position="1"/>
        <end position="21"/>
    </location>
</feature>
<dbReference type="InterPro" id="IPR021647">
    <property type="entry name" value="CusF_Ec"/>
</dbReference>
<reference evidence="2 3" key="1">
    <citation type="submission" date="2020-10" db="EMBL/GenBank/DDBJ databases">
        <title>Genome sequencing of Massilia sp. LPB0304.</title>
        <authorList>
            <person name="Kim J."/>
        </authorList>
    </citation>
    <scope>NUCLEOTIDE SEQUENCE [LARGE SCALE GENOMIC DNA]</scope>
    <source>
        <strain evidence="2 3">LPB0304</strain>
    </source>
</reference>
<dbReference type="KEGG" id="mlir:LPB04_11710"/>
<feature type="chain" id="PRO_5032343652" evidence="1">
    <location>
        <begin position="22"/>
        <end position="114"/>
    </location>
</feature>
<protein>
    <submittedName>
        <fullName evidence="2">Copper-binding protein</fullName>
    </submittedName>
</protein>
<dbReference type="EMBL" id="CP062941">
    <property type="protein sequence ID" value="QOL52000.1"/>
    <property type="molecule type" value="Genomic_DNA"/>
</dbReference>
<name>A0A7L9UB20_9BURK</name>
<dbReference type="Pfam" id="PF11604">
    <property type="entry name" value="CusF_Ec"/>
    <property type="match status" value="1"/>
</dbReference>
<evidence type="ECO:0000313" key="2">
    <source>
        <dbReference type="EMBL" id="QOL52000.1"/>
    </source>
</evidence>